<dbReference type="PANTHER" id="PTHR30055:SF238">
    <property type="entry name" value="MYCOFACTOCIN BIOSYNTHESIS TRANSCRIPTIONAL REGULATOR MFTR-RELATED"/>
    <property type="match status" value="1"/>
</dbReference>
<proteinExistence type="predicted"/>
<dbReference type="InterPro" id="IPR023851">
    <property type="entry name" value="Tscrpt_reg_TetR-type"/>
</dbReference>
<evidence type="ECO:0000256" key="1">
    <source>
        <dbReference type="ARBA" id="ARBA00023015"/>
    </source>
</evidence>
<dbReference type="Pfam" id="PF00440">
    <property type="entry name" value="TetR_N"/>
    <property type="match status" value="1"/>
</dbReference>
<dbReference type="NCBIfam" id="TIGR03968">
    <property type="entry name" value="mycofact_TetR"/>
    <property type="match status" value="1"/>
</dbReference>
<accession>A0ABU1UDD5</accession>
<evidence type="ECO:0000256" key="2">
    <source>
        <dbReference type="ARBA" id="ARBA00023125"/>
    </source>
</evidence>
<dbReference type="PANTHER" id="PTHR30055">
    <property type="entry name" value="HTH-TYPE TRANSCRIPTIONAL REGULATOR RUTR"/>
    <property type="match status" value="1"/>
</dbReference>
<dbReference type="Gene3D" id="1.10.10.60">
    <property type="entry name" value="Homeodomain-like"/>
    <property type="match status" value="1"/>
</dbReference>
<dbReference type="RefSeq" id="WP_310057583.1">
    <property type="nucleotide sequence ID" value="NZ_JAVDVQ010000009.1"/>
</dbReference>
<dbReference type="InterPro" id="IPR041347">
    <property type="entry name" value="MftR_C"/>
</dbReference>
<dbReference type="PROSITE" id="PS50977">
    <property type="entry name" value="HTH_TETR_2"/>
    <property type="match status" value="1"/>
</dbReference>
<feature type="domain" description="HTH tetR-type" evidence="6">
    <location>
        <begin position="17"/>
        <end position="77"/>
    </location>
</feature>
<dbReference type="Proteomes" id="UP001252243">
    <property type="component" value="Unassembled WGS sequence"/>
</dbReference>
<evidence type="ECO:0000256" key="4">
    <source>
        <dbReference type="PROSITE-ProRule" id="PRU00335"/>
    </source>
</evidence>
<dbReference type="EMBL" id="JAVDVQ010000009">
    <property type="protein sequence ID" value="MDR7083223.1"/>
    <property type="molecule type" value="Genomic_DNA"/>
</dbReference>
<gene>
    <name evidence="7" type="ORF">J2X01_002516</name>
</gene>
<keyword evidence="8" id="KW-1185">Reference proteome</keyword>
<dbReference type="SUPFAM" id="SSF46689">
    <property type="entry name" value="Homeodomain-like"/>
    <property type="match status" value="1"/>
</dbReference>
<feature type="region of interest" description="Disordered" evidence="5">
    <location>
        <begin position="204"/>
        <end position="225"/>
    </location>
</feature>
<dbReference type="Pfam" id="PF17754">
    <property type="entry name" value="TetR_C_14"/>
    <property type="match status" value="1"/>
</dbReference>
<dbReference type="InterPro" id="IPR009057">
    <property type="entry name" value="Homeodomain-like_sf"/>
</dbReference>
<keyword evidence="2 4" id="KW-0238">DNA-binding</keyword>
<dbReference type="PROSITE" id="PS01081">
    <property type="entry name" value="HTH_TETR_1"/>
    <property type="match status" value="1"/>
</dbReference>
<dbReference type="InterPro" id="IPR001647">
    <property type="entry name" value="HTH_TetR"/>
</dbReference>
<name>A0ABU1UDD5_9MICC</name>
<evidence type="ECO:0000313" key="7">
    <source>
        <dbReference type="EMBL" id="MDR7083223.1"/>
    </source>
</evidence>
<dbReference type="InterPro" id="IPR050109">
    <property type="entry name" value="HTH-type_TetR-like_transc_reg"/>
</dbReference>
<evidence type="ECO:0000256" key="5">
    <source>
        <dbReference type="SAM" id="MobiDB-lite"/>
    </source>
</evidence>
<comment type="caution">
    <text evidence="7">The sequence shown here is derived from an EMBL/GenBank/DDBJ whole genome shotgun (WGS) entry which is preliminary data.</text>
</comment>
<keyword evidence="1" id="KW-0805">Transcription regulation</keyword>
<protein>
    <submittedName>
        <fullName evidence="7">Mycofactocin system transcriptional regulator</fullName>
    </submittedName>
</protein>
<evidence type="ECO:0000313" key="8">
    <source>
        <dbReference type="Proteomes" id="UP001252243"/>
    </source>
</evidence>
<reference evidence="7 8" key="1">
    <citation type="submission" date="2023-07" db="EMBL/GenBank/DDBJ databases">
        <title>Sorghum-associated microbial communities from plants grown in Nebraska, USA.</title>
        <authorList>
            <person name="Schachtman D."/>
        </authorList>
    </citation>
    <scope>NUCLEOTIDE SEQUENCE [LARGE SCALE GENOMIC DNA]</scope>
    <source>
        <strain evidence="7 8">BE167</strain>
    </source>
</reference>
<dbReference type="InterPro" id="IPR023772">
    <property type="entry name" value="DNA-bd_HTH_TetR-type_CS"/>
</dbReference>
<dbReference type="Gene3D" id="1.10.357.10">
    <property type="entry name" value="Tetracycline Repressor, domain 2"/>
    <property type="match status" value="1"/>
</dbReference>
<keyword evidence="3" id="KW-0804">Transcription</keyword>
<dbReference type="PRINTS" id="PR00455">
    <property type="entry name" value="HTHTETR"/>
</dbReference>
<organism evidence="7 8">
    <name type="scientific">Arthrobacter ginsengisoli</name>
    <dbReference type="NCBI Taxonomy" id="1356565"/>
    <lineage>
        <taxon>Bacteria</taxon>
        <taxon>Bacillati</taxon>
        <taxon>Actinomycetota</taxon>
        <taxon>Actinomycetes</taxon>
        <taxon>Micrococcales</taxon>
        <taxon>Micrococcaceae</taxon>
        <taxon>Arthrobacter</taxon>
    </lineage>
</organism>
<evidence type="ECO:0000256" key="3">
    <source>
        <dbReference type="ARBA" id="ARBA00023163"/>
    </source>
</evidence>
<evidence type="ECO:0000259" key="6">
    <source>
        <dbReference type="PROSITE" id="PS50977"/>
    </source>
</evidence>
<feature type="DNA-binding region" description="H-T-H motif" evidence="4">
    <location>
        <begin position="40"/>
        <end position="59"/>
    </location>
</feature>
<sequence>MTLTPGAASARGGRHPTTTRAHLSRVALQLFIERGFDETTVDDIAHAAGIGRRTLFRYFPSKNDLPWGDFEAGLQDMRTFLAALPEDLPLVDALFAAIVDFNRFPAEEIPYHRKRMELLLNVPALVAHSTLRYAAWREVIADFAAARLGVEADALEPRSIGWIFLGVSLSAYEQWLQREDADLVPLLESALAVLRTMFDAGPDAGPGSGPAAGAGPAAGPGSGVR</sequence>